<dbReference type="Proteomes" id="UP000634136">
    <property type="component" value="Unassembled WGS sequence"/>
</dbReference>
<gene>
    <name evidence="2" type="ORF">G2W53_001462</name>
</gene>
<reference evidence="2" key="1">
    <citation type="submission" date="2020-09" db="EMBL/GenBank/DDBJ databases">
        <title>Genome-Enabled Discovery of Anthraquinone Biosynthesis in Senna tora.</title>
        <authorList>
            <person name="Kang S.-H."/>
            <person name="Pandey R.P."/>
            <person name="Lee C.-M."/>
            <person name="Sim J.-S."/>
            <person name="Jeong J.-T."/>
            <person name="Choi B.-S."/>
            <person name="Jung M."/>
            <person name="Ginzburg D."/>
            <person name="Zhao K."/>
            <person name="Won S.Y."/>
            <person name="Oh T.-J."/>
            <person name="Yu Y."/>
            <person name="Kim N.-H."/>
            <person name="Lee O.R."/>
            <person name="Lee T.-H."/>
            <person name="Bashyal P."/>
            <person name="Kim T.-S."/>
            <person name="Lee W.-H."/>
            <person name="Kawkins C."/>
            <person name="Kim C.-K."/>
            <person name="Kim J.S."/>
            <person name="Ahn B.O."/>
            <person name="Rhee S.Y."/>
            <person name="Sohng J.K."/>
        </authorList>
    </citation>
    <scope>NUCLEOTIDE SEQUENCE</scope>
    <source>
        <tissue evidence="2">Leaf</tissue>
    </source>
</reference>
<comment type="caution">
    <text evidence="2">The sequence shown here is derived from an EMBL/GenBank/DDBJ whole genome shotgun (WGS) entry which is preliminary data.</text>
</comment>
<feature type="compositionally biased region" description="Acidic residues" evidence="1">
    <location>
        <begin position="16"/>
        <end position="27"/>
    </location>
</feature>
<sequence length="94" mass="9523">MAPDQLQLSASIVIAEEEDDGDAADDVDVARPAGPVPGFPPAPPPADCMQLAPNSIGYSSSVAAAATSFLSLKAATYGTTNDRSSGAKTTEKRT</sequence>
<protein>
    <submittedName>
        <fullName evidence="2">Uncharacterized protein</fullName>
    </submittedName>
</protein>
<feature type="region of interest" description="Disordered" evidence="1">
    <location>
        <begin position="16"/>
        <end position="44"/>
    </location>
</feature>
<evidence type="ECO:0000313" key="2">
    <source>
        <dbReference type="EMBL" id="KAF7844557.1"/>
    </source>
</evidence>
<dbReference type="EMBL" id="JAAIUW010000001">
    <property type="protein sequence ID" value="KAF7844557.1"/>
    <property type="molecule type" value="Genomic_DNA"/>
</dbReference>
<evidence type="ECO:0000256" key="1">
    <source>
        <dbReference type="SAM" id="MobiDB-lite"/>
    </source>
</evidence>
<feature type="compositionally biased region" description="Pro residues" evidence="1">
    <location>
        <begin position="34"/>
        <end position="44"/>
    </location>
</feature>
<keyword evidence="3" id="KW-1185">Reference proteome</keyword>
<proteinExistence type="predicted"/>
<dbReference type="AlphaFoldDB" id="A0A834XGC1"/>
<accession>A0A834XGC1</accession>
<organism evidence="2 3">
    <name type="scientific">Senna tora</name>
    <dbReference type="NCBI Taxonomy" id="362788"/>
    <lineage>
        <taxon>Eukaryota</taxon>
        <taxon>Viridiplantae</taxon>
        <taxon>Streptophyta</taxon>
        <taxon>Embryophyta</taxon>
        <taxon>Tracheophyta</taxon>
        <taxon>Spermatophyta</taxon>
        <taxon>Magnoliopsida</taxon>
        <taxon>eudicotyledons</taxon>
        <taxon>Gunneridae</taxon>
        <taxon>Pentapetalae</taxon>
        <taxon>rosids</taxon>
        <taxon>fabids</taxon>
        <taxon>Fabales</taxon>
        <taxon>Fabaceae</taxon>
        <taxon>Caesalpinioideae</taxon>
        <taxon>Cassia clade</taxon>
        <taxon>Senna</taxon>
    </lineage>
</organism>
<evidence type="ECO:0000313" key="3">
    <source>
        <dbReference type="Proteomes" id="UP000634136"/>
    </source>
</evidence>
<name>A0A834XGC1_9FABA</name>